<sequence length="146" mass="15475">MGPSLSQAKVFLSEMTSGGTTWAMNSSIDLAGGSSAFNMASASVTSGPMCRGIKDSGLWSGSREGSTELIFALVACWRDAKALNVLTRGIREDAELEAHELQTHEEAGVWRAAILDLGAASRSWRGRGNLNDAMVGNEQIGNSLRE</sequence>
<dbReference type="RefSeq" id="XP_022476601.1">
    <property type="nucleotide sequence ID" value="XM_022616896.1"/>
</dbReference>
<evidence type="ECO:0000313" key="1">
    <source>
        <dbReference type="EMBL" id="OHE99452.1"/>
    </source>
</evidence>
<organism evidence="1 2">
    <name type="scientific">Colletotrichum orchidophilum</name>
    <dbReference type="NCBI Taxonomy" id="1209926"/>
    <lineage>
        <taxon>Eukaryota</taxon>
        <taxon>Fungi</taxon>
        <taxon>Dikarya</taxon>
        <taxon>Ascomycota</taxon>
        <taxon>Pezizomycotina</taxon>
        <taxon>Sordariomycetes</taxon>
        <taxon>Hypocreomycetidae</taxon>
        <taxon>Glomerellales</taxon>
        <taxon>Glomerellaceae</taxon>
        <taxon>Colletotrichum</taxon>
    </lineage>
</organism>
<proteinExistence type="predicted"/>
<evidence type="ECO:0000313" key="2">
    <source>
        <dbReference type="Proteomes" id="UP000176998"/>
    </source>
</evidence>
<accession>A0A1G4BDP0</accession>
<name>A0A1G4BDP0_9PEZI</name>
<protein>
    <submittedName>
        <fullName evidence="1">Uncharacterized protein</fullName>
    </submittedName>
</protein>
<keyword evidence="2" id="KW-1185">Reference proteome</keyword>
<reference evidence="1 2" key="1">
    <citation type="submission" date="2016-09" db="EMBL/GenBank/DDBJ databases">
        <authorList>
            <person name="Capua I."/>
            <person name="De Benedictis P."/>
            <person name="Joannis T."/>
            <person name="Lombin L.H."/>
            <person name="Cattoli G."/>
        </authorList>
    </citation>
    <scope>NUCLEOTIDE SEQUENCE [LARGE SCALE GENOMIC DNA]</scope>
    <source>
        <strain evidence="1 2">IMI 309357</strain>
    </source>
</reference>
<dbReference type="GeneID" id="34558406"/>
<dbReference type="Proteomes" id="UP000176998">
    <property type="component" value="Unassembled WGS sequence"/>
</dbReference>
<gene>
    <name evidence="1" type="ORF">CORC01_05252</name>
</gene>
<comment type="caution">
    <text evidence="1">The sequence shown here is derived from an EMBL/GenBank/DDBJ whole genome shotgun (WGS) entry which is preliminary data.</text>
</comment>
<dbReference type="EMBL" id="MJBS01000036">
    <property type="protein sequence ID" value="OHE99452.1"/>
    <property type="molecule type" value="Genomic_DNA"/>
</dbReference>
<dbReference type="AlphaFoldDB" id="A0A1G4BDP0"/>